<dbReference type="CDD" id="cd01413">
    <property type="entry name" value="SIR2_Af2"/>
    <property type="match status" value="1"/>
</dbReference>
<feature type="domain" description="Deacetylase sirtuin-type" evidence="10">
    <location>
        <begin position="1"/>
        <end position="254"/>
    </location>
</feature>
<feature type="active site" description="Proton acceptor" evidence="8 9">
    <location>
        <position position="120"/>
    </location>
</feature>
<dbReference type="InterPro" id="IPR026590">
    <property type="entry name" value="Ssirtuin_cat_dom"/>
</dbReference>
<feature type="binding site" evidence="8">
    <location>
        <begin position="193"/>
        <end position="195"/>
    </location>
    <ligand>
        <name>NAD(+)</name>
        <dbReference type="ChEBI" id="CHEBI:57540"/>
    </ligand>
</feature>
<dbReference type="PROSITE" id="PS50305">
    <property type="entry name" value="SIRTUIN"/>
    <property type="match status" value="1"/>
</dbReference>
<feature type="binding site" evidence="8 9">
    <location>
        <position position="152"/>
    </location>
    <ligand>
        <name>Zn(2+)</name>
        <dbReference type="ChEBI" id="CHEBI:29105"/>
    </ligand>
</feature>
<dbReference type="Gene3D" id="3.30.1600.10">
    <property type="entry name" value="SIR2/SIRT2 'Small Domain"/>
    <property type="match status" value="1"/>
</dbReference>
<comment type="caution">
    <text evidence="8">Lacks conserved residue(s) required for the propagation of feature annotation.</text>
</comment>
<comment type="cofactor">
    <cofactor evidence="8">
        <name>Zn(2+)</name>
        <dbReference type="ChEBI" id="CHEBI:29105"/>
    </cofactor>
    <text evidence="8">Binds 1 zinc ion per subunit.</text>
</comment>
<evidence type="ECO:0000256" key="3">
    <source>
        <dbReference type="ARBA" id="ARBA00022723"/>
    </source>
</evidence>
<evidence type="ECO:0000256" key="7">
    <source>
        <dbReference type="ARBA" id="ARBA00023163"/>
    </source>
</evidence>
<evidence type="ECO:0000256" key="6">
    <source>
        <dbReference type="ARBA" id="ARBA00023027"/>
    </source>
</evidence>
<name>A0A7J2TIL5_ARCFL</name>
<evidence type="ECO:0000256" key="4">
    <source>
        <dbReference type="ARBA" id="ARBA00022833"/>
    </source>
</evidence>
<keyword evidence="6 8" id="KW-0520">NAD</keyword>
<evidence type="ECO:0000256" key="8">
    <source>
        <dbReference type="HAMAP-Rule" id="MF_01121"/>
    </source>
</evidence>
<dbReference type="InterPro" id="IPR029035">
    <property type="entry name" value="DHS-like_NAD/FAD-binding_dom"/>
</dbReference>
<dbReference type="SUPFAM" id="SSF52467">
    <property type="entry name" value="DHS-like NAD/FAD-binding domain"/>
    <property type="match status" value="1"/>
</dbReference>
<dbReference type="GO" id="GO:0036055">
    <property type="term" value="F:protein-succinyllysine desuccinylase activity"/>
    <property type="evidence" value="ECO:0007669"/>
    <property type="project" value="InterPro"/>
</dbReference>
<comment type="similarity">
    <text evidence="8">Belongs to the sirtuin family. Class III subfamily.</text>
</comment>
<dbReference type="InterPro" id="IPR026591">
    <property type="entry name" value="Sirtuin_cat_small_dom_sf"/>
</dbReference>
<dbReference type="InterPro" id="IPR027546">
    <property type="entry name" value="Sirtuin_class_III"/>
</dbReference>
<keyword evidence="4 8" id="KW-0862">Zinc</keyword>
<dbReference type="GO" id="GO:0017136">
    <property type="term" value="F:histone deacetylase activity, NAD-dependent"/>
    <property type="evidence" value="ECO:0007669"/>
    <property type="project" value="TreeGrafter"/>
</dbReference>
<evidence type="ECO:0000256" key="9">
    <source>
        <dbReference type="PROSITE-ProRule" id="PRU00236"/>
    </source>
</evidence>
<feature type="binding site" evidence="8 9">
    <location>
        <position position="131"/>
    </location>
    <ligand>
        <name>Zn(2+)</name>
        <dbReference type="ChEBI" id="CHEBI:29105"/>
    </ligand>
</feature>
<dbReference type="Gene3D" id="3.40.50.1220">
    <property type="entry name" value="TPP-binding domain"/>
    <property type="match status" value="1"/>
</dbReference>
<feature type="binding site" evidence="8 9">
    <location>
        <position position="128"/>
    </location>
    <ligand>
        <name>Zn(2+)</name>
        <dbReference type="ChEBI" id="CHEBI:29105"/>
    </ligand>
</feature>
<dbReference type="InterPro" id="IPR003000">
    <property type="entry name" value="Sirtuin"/>
</dbReference>
<organism evidence="11">
    <name type="scientific">Archaeoglobus fulgidus</name>
    <dbReference type="NCBI Taxonomy" id="2234"/>
    <lineage>
        <taxon>Archaea</taxon>
        <taxon>Methanobacteriati</taxon>
        <taxon>Methanobacteriota</taxon>
        <taxon>Archaeoglobi</taxon>
        <taxon>Archaeoglobales</taxon>
        <taxon>Archaeoglobaceae</taxon>
        <taxon>Archaeoglobus</taxon>
    </lineage>
</organism>
<dbReference type="GO" id="GO:0008270">
    <property type="term" value="F:zinc ion binding"/>
    <property type="evidence" value="ECO:0007669"/>
    <property type="project" value="UniProtKB-UniRule"/>
</dbReference>
<reference evidence="11" key="1">
    <citation type="journal article" date="2020" name="mSystems">
        <title>Genome- and Community-Level Interaction Insights into Carbon Utilization and Element Cycling Functions of Hydrothermarchaeota in Hydrothermal Sediment.</title>
        <authorList>
            <person name="Zhou Z."/>
            <person name="Liu Y."/>
            <person name="Xu W."/>
            <person name="Pan J."/>
            <person name="Luo Z.H."/>
            <person name="Li M."/>
        </authorList>
    </citation>
    <scope>NUCLEOTIDE SEQUENCE [LARGE SCALE GENOMIC DNA]</scope>
    <source>
        <strain evidence="11">SpSt-26</strain>
    </source>
</reference>
<dbReference type="HAMAP" id="MF_01121">
    <property type="entry name" value="Sirtuin_ClassIII"/>
    <property type="match status" value="1"/>
</dbReference>
<dbReference type="NCBIfam" id="NF040867">
    <property type="entry name" value="prot_deacyl_CobB"/>
    <property type="match status" value="1"/>
</dbReference>
<dbReference type="PANTHER" id="PTHR11085:SF11">
    <property type="entry name" value="NAD-DEPENDENT PROTEIN DEACETYLASE"/>
    <property type="match status" value="1"/>
</dbReference>
<feature type="binding site" evidence="8 9">
    <location>
        <position position="155"/>
    </location>
    <ligand>
        <name>Zn(2+)</name>
        <dbReference type="ChEBI" id="CHEBI:29105"/>
    </ligand>
</feature>
<proteinExistence type="inferred from homology"/>
<comment type="catalytic activity">
    <reaction evidence="8">
        <text>N(6)-acetyl-L-lysyl-[protein] + NAD(+) + H2O = 2''-O-acetyl-ADP-D-ribose + nicotinamide + L-lysyl-[protein]</text>
        <dbReference type="Rhea" id="RHEA:43636"/>
        <dbReference type="Rhea" id="RHEA-COMP:9752"/>
        <dbReference type="Rhea" id="RHEA-COMP:10731"/>
        <dbReference type="ChEBI" id="CHEBI:15377"/>
        <dbReference type="ChEBI" id="CHEBI:17154"/>
        <dbReference type="ChEBI" id="CHEBI:29969"/>
        <dbReference type="ChEBI" id="CHEBI:57540"/>
        <dbReference type="ChEBI" id="CHEBI:61930"/>
        <dbReference type="ChEBI" id="CHEBI:83767"/>
        <dbReference type="EC" id="2.3.1.286"/>
    </reaction>
</comment>
<dbReference type="HAMAP" id="MF_01968">
    <property type="entry name" value="Sirtuin_ClassU"/>
    <property type="match status" value="1"/>
</dbReference>
<dbReference type="NCBIfam" id="NF001753">
    <property type="entry name" value="PRK00481.1-3"/>
    <property type="match status" value="1"/>
</dbReference>
<keyword evidence="5 8" id="KW-0805">Transcription regulation</keyword>
<dbReference type="PANTHER" id="PTHR11085">
    <property type="entry name" value="NAD-DEPENDENT PROTEIN DEACYLASE SIRTUIN-5, MITOCHONDRIAL-RELATED"/>
    <property type="match status" value="1"/>
</dbReference>
<dbReference type="InterPro" id="IPR028628">
    <property type="entry name" value="Sirtuin_class_U"/>
</dbReference>
<comment type="function">
    <text evidence="8">NAD-dependent protein deacetylase which modulates the activities of several proteins which are inactive in their acetylated form. Deacetylates the N-terminal lysine residue of Alba, the major archaeal chromatin protein and that, in turn, increases Alba's DNA binding affinity, thereby repressing transcription.</text>
</comment>
<evidence type="ECO:0000259" key="10">
    <source>
        <dbReference type="PROSITE" id="PS50305"/>
    </source>
</evidence>
<comment type="caution">
    <text evidence="11">The sequence shown here is derived from an EMBL/GenBank/DDBJ whole genome shotgun (WGS) entry which is preliminary data.</text>
</comment>
<dbReference type="GO" id="GO:0036054">
    <property type="term" value="F:protein-malonyllysine demalonylase activity"/>
    <property type="evidence" value="ECO:0007669"/>
    <property type="project" value="InterPro"/>
</dbReference>
<dbReference type="EC" id="2.3.1.286" evidence="8"/>
<keyword evidence="7 8" id="KW-0804">Transcription</keyword>
<dbReference type="GO" id="GO:0070403">
    <property type="term" value="F:NAD+ binding"/>
    <property type="evidence" value="ECO:0007669"/>
    <property type="project" value="UniProtKB-UniRule"/>
</dbReference>
<dbReference type="GO" id="GO:0005737">
    <property type="term" value="C:cytoplasm"/>
    <property type="evidence" value="ECO:0007669"/>
    <property type="project" value="UniProtKB-SubCell"/>
</dbReference>
<accession>A0A7J2TIL5</accession>
<keyword evidence="1 8" id="KW-0963">Cytoplasm</keyword>
<feature type="binding site" evidence="8">
    <location>
        <begin position="219"/>
        <end position="221"/>
    </location>
    <ligand>
        <name>NAD(+)</name>
        <dbReference type="ChEBI" id="CHEBI:57540"/>
    </ligand>
</feature>
<evidence type="ECO:0000256" key="5">
    <source>
        <dbReference type="ARBA" id="ARBA00023015"/>
    </source>
</evidence>
<keyword evidence="3 8" id="KW-0479">Metal-binding</keyword>
<evidence type="ECO:0000256" key="1">
    <source>
        <dbReference type="ARBA" id="ARBA00022490"/>
    </source>
</evidence>
<dbReference type="InterPro" id="IPR050134">
    <property type="entry name" value="NAD-dep_sirtuin_deacylases"/>
</dbReference>
<evidence type="ECO:0000313" key="11">
    <source>
        <dbReference type="EMBL" id="HEH35579.1"/>
    </source>
</evidence>
<evidence type="ECO:0000256" key="2">
    <source>
        <dbReference type="ARBA" id="ARBA00022679"/>
    </source>
</evidence>
<keyword evidence="2 8" id="KW-0808">Transferase</keyword>
<dbReference type="EMBL" id="DSLA01000085">
    <property type="protein sequence ID" value="HEH35579.1"/>
    <property type="molecule type" value="Genomic_DNA"/>
</dbReference>
<comment type="subcellular location">
    <subcellularLocation>
        <location evidence="8">Cytoplasm</location>
    </subcellularLocation>
</comment>
<protein>
    <recommendedName>
        <fullName evidence="8">NAD-dependent protein deacylase</fullName>
        <ecNumber evidence="8">2.3.1.286</ecNumber>
    </recommendedName>
    <alternativeName>
        <fullName evidence="8">Regulatory protein SIR2 homolog</fullName>
    </alternativeName>
</protein>
<feature type="binding site" evidence="8">
    <location>
        <begin position="25"/>
        <end position="44"/>
    </location>
    <ligand>
        <name>NAD(+)</name>
        <dbReference type="ChEBI" id="CHEBI:57540"/>
    </ligand>
</feature>
<dbReference type="AlphaFoldDB" id="A0A7J2TIL5"/>
<feature type="binding site" evidence="8">
    <location>
        <position position="237"/>
    </location>
    <ligand>
        <name>NAD(+)</name>
        <dbReference type="ChEBI" id="CHEBI:57540"/>
    </ligand>
</feature>
<sequence length="255" mass="29014">MIERDKIEEAGRIIANAKHAVVFTGAGISAESGIPTFRGDDGLWKKYDPEEVASIWGFRRNPRAFWEFSFELRTKLFAEPNPAHYAIAELERMGIVKAVITQNIDMLHQKAGSKRVLELHGSMTKLDCLDCRKEYDWTDFIENFERREVPRCKSCGSWYVKPRVVLFGEPLPMKVLEEAIEESRMADVFIVVGSSLVVYPAAELPYIARSCGAKMILVNAEPTVADHIFDIKIYGRAGEILPKIVEFVKNLRQNF</sequence>
<feature type="binding site" evidence="8">
    <location>
        <begin position="102"/>
        <end position="105"/>
    </location>
    <ligand>
        <name>NAD(+)</name>
        <dbReference type="ChEBI" id="CHEBI:57540"/>
    </ligand>
</feature>
<gene>
    <name evidence="8" type="primary">cobB</name>
    <name evidence="11" type="ORF">ENP88_05435</name>
</gene>
<dbReference type="Pfam" id="PF02146">
    <property type="entry name" value="SIR2"/>
    <property type="match status" value="1"/>
</dbReference>